<evidence type="ECO:0000313" key="7">
    <source>
        <dbReference type="EMBL" id="KAJ0982731.1"/>
    </source>
</evidence>
<protein>
    <recommendedName>
        <fullName evidence="5 6">5-formyltetrahydrofolate cyclo-ligase</fullName>
        <ecNumber evidence="5 6">6.3.3.2</ecNumber>
    </recommendedName>
</protein>
<sequence>MGGIRKYVRLMMSHHQCVVFSPSSPIPSLSAASLRRRATAAMTCPPGDAIAQQKRALRSDVRKALKAFSPTERSHEDSAIQSLVLDSSWFRSCRSLCAYISCEALREVDTSRILSEILSNDHHAQEKKKLYVPRVEDKNSHMRMFHISSTEDLVANSMNILEPSPTDADGNQREDVMLACHPVDIFLLPGLAFDKTGRRLGRGGGYYDVLLKKYHDLALERSWRQPLLVALAYSVQIMEENVIPVTPNDMPVDALVTASGVIPITPAALERM</sequence>
<evidence type="ECO:0000256" key="2">
    <source>
        <dbReference type="ARBA" id="ARBA00022741"/>
    </source>
</evidence>
<dbReference type="Gene3D" id="3.40.50.10420">
    <property type="entry name" value="NagB/RpiA/CoA transferase-like"/>
    <property type="match status" value="1"/>
</dbReference>
<dbReference type="GO" id="GO:0035999">
    <property type="term" value="P:tetrahydrofolate interconversion"/>
    <property type="evidence" value="ECO:0007669"/>
    <property type="project" value="TreeGrafter"/>
</dbReference>
<dbReference type="InterPro" id="IPR024185">
    <property type="entry name" value="FTHF_cligase-like_sf"/>
</dbReference>
<dbReference type="FunFam" id="3.40.50.10420:FF:000003">
    <property type="entry name" value="5-formyltetrahydrofolate cyclo-ligase"/>
    <property type="match status" value="1"/>
</dbReference>
<accession>A0A9D5CZR8</accession>
<evidence type="ECO:0000313" key="8">
    <source>
        <dbReference type="Proteomes" id="UP001085076"/>
    </source>
</evidence>
<dbReference type="PANTHER" id="PTHR23407">
    <property type="entry name" value="ATPASE INHIBITOR/5-FORMYLTETRAHYDROFOLATE CYCLO-LIGASE"/>
    <property type="match status" value="1"/>
</dbReference>
<dbReference type="EC" id="6.3.3.2" evidence="5 6"/>
<dbReference type="OrthoDB" id="2015992at2759"/>
<dbReference type="NCBIfam" id="TIGR02727">
    <property type="entry name" value="MTHFS_bact"/>
    <property type="match status" value="1"/>
</dbReference>
<comment type="catalytic activity">
    <reaction evidence="4 6">
        <text>(6S)-5-formyl-5,6,7,8-tetrahydrofolate + ATP = (6R)-5,10-methenyltetrahydrofolate + ADP + phosphate</text>
        <dbReference type="Rhea" id="RHEA:10488"/>
        <dbReference type="ChEBI" id="CHEBI:30616"/>
        <dbReference type="ChEBI" id="CHEBI:43474"/>
        <dbReference type="ChEBI" id="CHEBI:57455"/>
        <dbReference type="ChEBI" id="CHEBI:57457"/>
        <dbReference type="ChEBI" id="CHEBI:456216"/>
        <dbReference type="EC" id="6.3.3.2"/>
    </reaction>
</comment>
<name>A0A9D5CZR8_9LILI</name>
<reference evidence="7" key="1">
    <citation type="submission" date="2021-03" db="EMBL/GenBank/DDBJ databases">
        <authorList>
            <person name="Li Z."/>
            <person name="Yang C."/>
        </authorList>
    </citation>
    <scope>NUCLEOTIDE SEQUENCE</scope>
    <source>
        <strain evidence="7">Dzin_1.0</strain>
        <tissue evidence="7">Leaf</tissue>
    </source>
</reference>
<evidence type="ECO:0000256" key="6">
    <source>
        <dbReference type="RuleBase" id="RU361279"/>
    </source>
</evidence>
<dbReference type="InterPro" id="IPR002698">
    <property type="entry name" value="FTHF_cligase"/>
</dbReference>
<comment type="cofactor">
    <cofactor evidence="6">
        <name>Mg(2+)</name>
        <dbReference type="ChEBI" id="CHEBI:18420"/>
    </cofactor>
</comment>
<dbReference type="AlphaFoldDB" id="A0A9D5CZR8"/>
<keyword evidence="6" id="KW-0479">Metal-binding</keyword>
<dbReference type="InterPro" id="IPR037171">
    <property type="entry name" value="NagB/RpiA_transferase-like"/>
</dbReference>
<dbReference type="Pfam" id="PF01812">
    <property type="entry name" value="5-FTHF_cyc-lig"/>
    <property type="match status" value="1"/>
</dbReference>
<keyword evidence="2 6" id="KW-0547">Nucleotide-binding</keyword>
<organism evidence="7 8">
    <name type="scientific">Dioscorea zingiberensis</name>
    <dbReference type="NCBI Taxonomy" id="325984"/>
    <lineage>
        <taxon>Eukaryota</taxon>
        <taxon>Viridiplantae</taxon>
        <taxon>Streptophyta</taxon>
        <taxon>Embryophyta</taxon>
        <taxon>Tracheophyta</taxon>
        <taxon>Spermatophyta</taxon>
        <taxon>Magnoliopsida</taxon>
        <taxon>Liliopsida</taxon>
        <taxon>Dioscoreales</taxon>
        <taxon>Dioscoreaceae</taxon>
        <taxon>Dioscorea</taxon>
    </lineage>
</organism>
<evidence type="ECO:0000256" key="3">
    <source>
        <dbReference type="ARBA" id="ARBA00022840"/>
    </source>
</evidence>
<evidence type="ECO:0000256" key="5">
    <source>
        <dbReference type="ARBA" id="ARBA00038966"/>
    </source>
</evidence>
<keyword evidence="3 6" id="KW-0067">ATP-binding</keyword>
<dbReference type="GO" id="GO:0005739">
    <property type="term" value="C:mitochondrion"/>
    <property type="evidence" value="ECO:0007669"/>
    <property type="project" value="TreeGrafter"/>
</dbReference>
<keyword evidence="8" id="KW-1185">Reference proteome</keyword>
<proteinExistence type="inferred from homology"/>
<dbReference type="SUPFAM" id="SSF100950">
    <property type="entry name" value="NagB/RpiA/CoA transferase-like"/>
    <property type="match status" value="1"/>
</dbReference>
<dbReference type="GO" id="GO:0005524">
    <property type="term" value="F:ATP binding"/>
    <property type="evidence" value="ECO:0007669"/>
    <property type="project" value="UniProtKB-KW"/>
</dbReference>
<dbReference type="GO" id="GO:0046872">
    <property type="term" value="F:metal ion binding"/>
    <property type="evidence" value="ECO:0007669"/>
    <property type="project" value="UniProtKB-KW"/>
</dbReference>
<dbReference type="Proteomes" id="UP001085076">
    <property type="component" value="Miscellaneous, Linkage group lg02"/>
</dbReference>
<dbReference type="GO" id="GO:0009396">
    <property type="term" value="P:folic acid-containing compound biosynthetic process"/>
    <property type="evidence" value="ECO:0007669"/>
    <property type="project" value="TreeGrafter"/>
</dbReference>
<comment type="caution">
    <text evidence="7">The sequence shown here is derived from an EMBL/GenBank/DDBJ whole genome shotgun (WGS) entry which is preliminary data.</text>
</comment>
<dbReference type="EMBL" id="JAGGNH010000002">
    <property type="protein sequence ID" value="KAJ0982731.1"/>
    <property type="molecule type" value="Genomic_DNA"/>
</dbReference>
<evidence type="ECO:0000256" key="4">
    <source>
        <dbReference type="ARBA" id="ARBA00036539"/>
    </source>
</evidence>
<dbReference type="GO" id="GO:0030272">
    <property type="term" value="F:5-formyltetrahydrofolate cyclo-ligase activity"/>
    <property type="evidence" value="ECO:0007669"/>
    <property type="project" value="UniProtKB-EC"/>
</dbReference>
<evidence type="ECO:0000256" key="1">
    <source>
        <dbReference type="ARBA" id="ARBA00010638"/>
    </source>
</evidence>
<comment type="similarity">
    <text evidence="1 6">Belongs to the 5-formyltetrahydrofolate cyclo-ligase family.</text>
</comment>
<reference evidence="7" key="2">
    <citation type="journal article" date="2022" name="Hortic Res">
        <title>The genome of Dioscorea zingiberensis sheds light on the biosynthesis, origin and evolution of the medicinally important diosgenin saponins.</title>
        <authorList>
            <person name="Li Y."/>
            <person name="Tan C."/>
            <person name="Li Z."/>
            <person name="Guo J."/>
            <person name="Li S."/>
            <person name="Chen X."/>
            <person name="Wang C."/>
            <person name="Dai X."/>
            <person name="Yang H."/>
            <person name="Song W."/>
            <person name="Hou L."/>
            <person name="Xu J."/>
            <person name="Tong Z."/>
            <person name="Xu A."/>
            <person name="Yuan X."/>
            <person name="Wang W."/>
            <person name="Yang Q."/>
            <person name="Chen L."/>
            <person name="Sun Z."/>
            <person name="Wang K."/>
            <person name="Pan B."/>
            <person name="Chen J."/>
            <person name="Bao Y."/>
            <person name="Liu F."/>
            <person name="Qi X."/>
            <person name="Gang D.R."/>
            <person name="Wen J."/>
            <person name="Li J."/>
        </authorList>
    </citation>
    <scope>NUCLEOTIDE SEQUENCE</scope>
    <source>
        <strain evidence="7">Dzin_1.0</strain>
    </source>
</reference>
<gene>
    <name evidence="7" type="ORF">J5N97_010986</name>
</gene>
<keyword evidence="6" id="KW-0460">Magnesium</keyword>
<dbReference type="PANTHER" id="PTHR23407:SF1">
    <property type="entry name" value="5-FORMYLTETRAHYDROFOLATE CYCLO-LIGASE"/>
    <property type="match status" value="1"/>
</dbReference>